<dbReference type="InterPro" id="IPR000597">
    <property type="entry name" value="Ribosomal_uL3"/>
</dbReference>
<keyword evidence="3 7" id="KW-0694">RNA-binding</keyword>
<keyword evidence="4 7" id="KW-0689">Ribosomal protein</keyword>
<dbReference type="Proteomes" id="UP000177396">
    <property type="component" value="Unassembled WGS sequence"/>
</dbReference>
<dbReference type="GO" id="GO:0006412">
    <property type="term" value="P:translation"/>
    <property type="evidence" value="ECO:0007669"/>
    <property type="project" value="UniProtKB-UniRule"/>
</dbReference>
<reference evidence="9 10" key="1">
    <citation type="journal article" date="2016" name="Nat. Commun.">
        <title>Thousands of microbial genomes shed light on interconnected biogeochemical processes in an aquifer system.</title>
        <authorList>
            <person name="Anantharaman K."/>
            <person name="Brown C.T."/>
            <person name="Hug L.A."/>
            <person name="Sharon I."/>
            <person name="Castelle C.J."/>
            <person name="Probst A.J."/>
            <person name="Thomas B.C."/>
            <person name="Singh A."/>
            <person name="Wilkins M.J."/>
            <person name="Karaoz U."/>
            <person name="Brodie E.L."/>
            <person name="Williams K.H."/>
            <person name="Hubbard S.S."/>
            <person name="Banfield J.F."/>
        </authorList>
    </citation>
    <scope>NUCLEOTIDE SEQUENCE [LARGE SCALE GENOMIC DNA]</scope>
</reference>
<evidence type="ECO:0000256" key="4">
    <source>
        <dbReference type="ARBA" id="ARBA00022980"/>
    </source>
</evidence>
<feature type="region of interest" description="Disordered" evidence="8">
    <location>
        <begin position="135"/>
        <end position="157"/>
    </location>
</feature>
<comment type="function">
    <text evidence="7">One of the primary rRNA binding proteins, it binds directly near the 3'-end of the 23S rRNA, where it nucleates assembly of the 50S subunit.</text>
</comment>
<dbReference type="PANTHER" id="PTHR11229">
    <property type="entry name" value="50S RIBOSOMAL PROTEIN L3"/>
    <property type="match status" value="1"/>
</dbReference>
<dbReference type="GO" id="GO:0003735">
    <property type="term" value="F:structural constituent of ribosome"/>
    <property type="evidence" value="ECO:0007669"/>
    <property type="project" value="UniProtKB-UniRule"/>
</dbReference>
<dbReference type="FunFam" id="2.40.30.10:FF:000004">
    <property type="entry name" value="50S ribosomal protein L3"/>
    <property type="match status" value="1"/>
</dbReference>
<comment type="subunit">
    <text evidence="7">Part of the 50S ribosomal subunit. Forms a cluster with proteins L14 and L19.</text>
</comment>
<evidence type="ECO:0000313" key="10">
    <source>
        <dbReference type="Proteomes" id="UP000177396"/>
    </source>
</evidence>
<dbReference type="GO" id="GO:0022625">
    <property type="term" value="C:cytosolic large ribosomal subunit"/>
    <property type="evidence" value="ECO:0007669"/>
    <property type="project" value="TreeGrafter"/>
</dbReference>
<evidence type="ECO:0000256" key="1">
    <source>
        <dbReference type="ARBA" id="ARBA00006540"/>
    </source>
</evidence>
<dbReference type="GO" id="GO:0019843">
    <property type="term" value="F:rRNA binding"/>
    <property type="evidence" value="ECO:0007669"/>
    <property type="project" value="UniProtKB-UniRule"/>
</dbReference>
<protein>
    <recommendedName>
        <fullName evidence="6 7">Large ribosomal subunit protein uL3</fullName>
    </recommendedName>
</protein>
<dbReference type="AlphaFoldDB" id="A0A1F5YGT1"/>
<dbReference type="HAMAP" id="MF_01325_B">
    <property type="entry name" value="Ribosomal_uL3_B"/>
    <property type="match status" value="1"/>
</dbReference>
<keyword evidence="5 7" id="KW-0687">Ribonucleoprotein</keyword>
<comment type="caution">
    <text evidence="9">The sequence shown here is derived from an EMBL/GenBank/DDBJ whole genome shotgun (WGS) entry which is preliminary data.</text>
</comment>
<dbReference type="EMBL" id="MFJB01000064">
    <property type="protein sequence ID" value="OGF99387.1"/>
    <property type="molecule type" value="Genomic_DNA"/>
</dbReference>
<sequence length="216" mass="23529">MMNSLIGTKINQSQMFDEKGMRIAVTNILAGPCVVVSIKEEAKDGFNAVIVGFGQRRLITVKKPIQGILKKAGIIEKPPRFYKELRITSAKDEKDVIKPGQSISVGDVLKEGDIVQVTGTSKGAGFAGVVKRHHFKGGPRTHGQSDRERAPGSIGQTTTPGRVYKGKRMAGRMGNQQVTVKNLKVIKIDPEKNLLTVKGLVTGKRNSLLVIKKMEK</sequence>
<evidence type="ECO:0000256" key="7">
    <source>
        <dbReference type="HAMAP-Rule" id="MF_01325"/>
    </source>
</evidence>
<evidence type="ECO:0000256" key="8">
    <source>
        <dbReference type="SAM" id="MobiDB-lite"/>
    </source>
</evidence>
<accession>A0A1F5YGT1</accession>
<proteinExistence type="inferred from homology"/>
<gene>
    <name evidence="7" type="primary">rplC</name>
    <name evidence="9" type="ORF">A2153_06380</name>
</gene>
<evidence type="ECO:0000256" key="6">
    <source>
        <dbReference type="ARBA" id="ARBA00035243"/>
    </source>
</evidence>
<keyword evidence="2 7" id="KW-0699">rRNA-binding</keyword>
<dbReference type="InterPro" id="IPR019927">
    <property type="entry name" value="Ribosomal_uL3_bac/org-type"/>
</dbReference>
<dbReference type="NCBIfam" id="TIGR03625">
    <property type="entry name" value="L3_bact"/>
    <property type="match status" value="1"/>
</dbReference>
<comment type="similarity">
    <text evidence="1 7">Belongs to the universal ribosomal protein uL3 family.</text>
</comment>
<organism evidence="9 10">
    <name type="scientific">Candidatus Gottesmanbacteria bacterium RBG_16_38_7b</name>
    <dbReference type="NCBI Taxonomy" id="1798372"/>
    <lineage>
        <taxon>Bacteria</taxon>
        <taxon>Candidatus Gottesmaniibacteriota</taxon>
    </lineage>
</organism>
<evidence type="ECO:0000313" key="9">
    <source>
        <dbReference type="EMBL" id="OGF99387.1"/>
    </source>
</evidence>
<dbReference type="SUPFAM" id="SSF50447">
    <property type="entry name" value="Translation proteins"/>
    <property type="match status" value="1"/>
</dbReference>
<name>A0A1F5YGT1_9BACT</name>
<evidence type="ECO:0000256" key="5">
    <source>
        <dbReference type="ARBA" id="ARBA00023274"/>
    </source>
</evidence>
<dbReference type="InterPro" id="IPR009000">
    <property type="entry name" value="Transl_B-barrel_sf"/>
</dbReference>
<dbReference type="Pfam" id="PF00297">
    <property type="entry name" value="Ribosomal_L3"/>
    <property type="match status" value="1"/>
</dbReference>
<evidence type="ECO:0000256" key="3">
    <source>
        <dbReference type="ARBA" id="ARBA00022884"/>
    </source>
</evidence>
<dbReference type="Gene3D" id="2.40.30.10">
    <property type="entry name" value="Translation factors"/>
    <property type="match status" value="1"/>
</dbReference>
<dbReference type="PANTHER" id="PTHR11229:SF16">
    <property type="entry name" value="LARGE RIBOSOMAL SUBUNIT PROTEIN UL3C"/>
    <property type="match status" value="1"/>
</dbReference>
<dbReference type="Gene3D" id="3.30.160.810">
    <property type="match status" value="1"/>
</dbReference>
<evidence type="ECO:0000256" key="2">
    <source>
        <dbReference type="ARBA" id="ARBA00022730"/>
    </source>
</evidence>